<evidence type="ECO:0000313" key="1">
    <source>
        <dbReference type="EMBL" id="KAK1146190.1"/>
    </source>
</evidence>
<comment type="caution">
    <text evidence="1">The sequence shown here is derived from an EMBL/GenBank/DDBJ whole genome shotgun (WGS) entry which is preliminary data.</text>
</comment>
<accession>A0ACC3B6Y9</accession>
<organism evidence="1 2">
    <name type="scientific">Aspergillus melleus</name>
    <dbReference type="NCBI Taxonomy" id="138277"/>
    <lineage>
        <taxon>Eukaryota</taxon>
        <taxon>Fungi</taxon>
        <taxon>Dikarya</taxon>
        <taxon>Ascomycota</taxon>
        <taxon>Pezizomycotina</taxon>
        <taxon>Eurotiomycetes</taxon>
        <taxon>Eurotiomycetidae</taxon>
        <taxon>Eurotiales</taxon>
        <taxon>Aspergillaceae</taxon>
        <taxon>Aspergillus</taxon>
        <taxon>Aspergillus subgen. Circumdati</taxon>
    </lineage>
</organism>
<dbReference type="Proteomes" id="UP001177260">
    <property type="component" value="Unassembled WGS sequence"/>
</dbReference>
<dbReference type="EMBL" id="JAOPJF010000019">
    <property type="protein sequence ID" value="KAK1146190.1"/>
    <property type="molecule type" value="Genomic_DNA"/>
</dbReference>
<keyword evidence="2" id="KW-1185">Reference proteome</keyword>
<gene>
    <name evidence="1" type="ORF">N8T08_003280</name>
</gene>
<sequence length="443" mass="47769">MWVDLDQIEFYHGPSRQPPSSTSAKNAPPGHASSQAPRNFQGSFPAGFGFCPRPFEAPLGQVLPLTGATHEWNIFDVEIDNVYDATQPPMTEDVEAAVTTIMSTARDILVDGERSTLAFLEPVLLKVSTTSDSCLAEANHLDCSHPGMRENGLPDAVPDTKKMETSRLSCVPCVTAPTPAPEQANNALSNQSAMGNSEQESAKRKLPITGPCSSGSMHPGDCEKDTEPSQISDLGEDPCPRANDAPELARVSGTAEDKSGPSGSFSPPTVYSTPECSGARTIQGSDSPARYLSIAVVILPPSWKQGATRTSTRAAAAMCKKRLCSERDTDNHHDGNATFYDTEQPGQKRKKRRPSIRPLSDPPDASIPVSCHCSGAIQGVRGSAFLTIESNSSLKPAYYFTFVPNPEPMLSQPYTDDIPEKQRPYTSDENALLVRLKERETMS</sequence>
<name>A0ACC3B6Y9_9EURO</name>
<reference evidence="1 2" key="1">
    <citation type="journal article" date="2023" name="ACS Omega">
        <title>Identification of the Neoaspergillic Acid Biosynthesis Gene Cluster by Establishing an In Vitro CRISPR-Ribonucleoprotein Genetic System in Aspergillus melleus.</title>
        <authorList>
            <person name="Yuan B."/>
            <person name="Grau M.F."/>
            <person name="Murata R.M."/>
            <person name="Torok T."/>
            <person name="Venkateswaran K."/>
            <person name="Stajich J.E."/>
            <person name="Wang C.C.C."/>
        </authorList>
    </citation>
    <scope>NUCLEOTIDE SEQUENCE [LARGE SCALE GENOMIC DNA]</scope>
    <source>
        <strain evidence="1 2">IMV 1140</strain>
    </source>
</reference>
<protein>
    <submittedName>
        <fullName evidence="1">Uncharacterized protein</fullName>
    </submittedName>
</protein>
<proteinExistence type="predicted"/>
<evidence type="ECO:0000313" key="2">
    <source>
        <dbReference type="Proteomes" id="UP001177260"/>
    </source>
</evidence>